<sequence>MSYLQNEIRVVFTGPSNRFFVAYKPYGWFLTTPFDPRLGEAVMAPVLAAKLGVPAKNISFPGKLAARESGLIIGCTDSAMHNKIAATLKSGQCSMSYQCIVHANRAANGALVRRSPFSHAFACYNHREGVSSGVARFDVRTQAKVEPLKRLSALPDERLRSVLSQFLARSRVVSAHDVSVKRSGVTECAERISDEGEPGLDDTGSCKHHCAPSDDVDSSSTNASTHQDSGACSANTADERVAVTDDKSPTTDSRQNGGYSFAYIMENLRDYLERTAEYGTAVQSGRVADGKQAFRDNKARRSALSQFRHVEIVTSSHLVNRHMVEVLSSMGLVVLTGSPHQNTTKIRATVESACLELCALQFPHPIYRDRVVEARLHEADPVVPEEWVRIALTSSSGAP</sequence>
<dbReference type="AlphaFoldDB" id="A0A061D082"/>
<evidence type="ECO:0000256" key="1">
    <source>
        <dbReference type="SAM" id="MobiDB-lite"/>
    </source>
</evidence>
<keyword evidence="3" id="KW-1185">Reference proteome</keyword>
<protein>
    <submittedName>
        <fullName evidence="2">Uncharacterized protein</fullName>
    </submittedName>
</protein>
<feature type="region of interest" description="Disordered" evidence="1">
    <location>
        <begin position="210"/>
        <end position="256"/>
    </location>
</feature>
<dbReference type="VEuPathDB" id="PiroplasmaDB:BBBOND_0103897"/>
<gene>
    <name evidence="2" type="ORF">BBBOND_0103897</name>
</gene>
<feature type="compositionally biased region" description="Basic and acidic residues" evidence="1">
    <location>
        <begin position="237"/>
        <end position="249"/>
    </location>
</feature>
<evidence type="ECO:0000313" key="2">
    <source>
        <dbReference type="EMBL" id="CDR94078.1"/>
    </source>
</evidence>
<proteinExistence type="predicted"/>
<dbReference type="EMBL" id="LK391707">
    <property type="protein sequence ID" value="CDR94078.1"/>
    <property type="molecule type" value="Genomic_DNA"/>
</dbReference>
<feature type="compositionally biased region" description="Polar residues" evidence="1">
    <location>
        <begin position="218"/>
        <end position="236"/>
    </location>
</feature>
<dbReference type="GeneID" id="24562619"/>
<name>A0A061D082_BABBI</name>
<dbReference type="RefSeq" id="XP_012766264.1">
    <property type="nucleotide sequence ID" value="XM_012910810.1"/>
</dbReference>
<dbReference type="OrthoDB" id="360186at2759"/>
<accession>A0A061D082</accession>
<evidence type="ECO:0000313" key="3">
    <source>
        <dbReference type="Proteomes" id="UP000033188"/>
    </source>
</evidence>
<reference evidence="3" key="1">
    <citation type="journal article" date="2014" name="Nucleic Acids Res.">
        <title>The evolutionary dynamics of variant antigen genes in Babesia reveal a history of genomic innovation underlying host-parasite interaction.</title>
        <authorList>
            <person name="Jackson A.P."/>
            <person name="Otto T.D."/>
            <person name="Darby A."/>
            <person name="Ramaprasad A."/>
            <person name="Xia D."/>
            <person name="Echaide I.E."/>
            <person name="Farber M."/>
            <person name="Gahlot S."/>
            <person name="Gamble J."/>
            <person name="Gupta D."/>
            <person name="Gupta Y."/>
            <person name="Jackson L."/>
            <person name="Malandrin L."/>
            <person name="Malas T.B."/>
            <person name="Moussa E."/>
            <person name="Nair M."/>
            <person name="Reid A.J."/>
            <person name="Sanders M."/>
            <person name="Sharma J."/>
            <person name="Tracey A."/>
            <person name="Quail M.A."/>
            <person name="Weir W."/>
            <person name="Wastling J.M."/>
            <person name="Hall N."/>
            <person name="Willadsen P."/>
            <person name="Lingelbach K."/>
            <person name="Shiels B."/>
            <person name="Tait A."/>
            <person name="Berriman M."/>
            <person name="Allred D.R."/>
            <person name="Pain A."/>
        </authorList>
    </citation>
    <scope>NUCLEOTIDE SEQUENCE [LARGE SCALE GENOMIC DNA]</scope>
    <source>
        <strain evidence="3">Bond</strain>
    </source>
</reference>
<dbReference type="KEGG" id="bbig:BBBOND_0103897"/>
<dbReference type="Proteomes" id="UP000033188">
    <property type="component" value="Chromosome 1"/>
</dbReference>
<organism evidence="2 3">
    <name type="scientific">Babesia bigemina</name>
    <dbReference type="NCBI Taxonomy" id="5866"/>
    <lineage>
        <taxon>Eukaryota</taxon>
        <taxon>Sar</taxon>
        <taxon>Alveolata</taxon>
        <taxon>Apicomplexa</taxon>
        <taxon>Aconoidasida</taxon>
        <taxon>Piroplasmida</taxon>
        <taxon>Babesiidae</taxon>
        <taxon>Babesia</taxon>
    </lineage>
</organism>